<feature type="transmembrane region" description="Helical" evidence="8">
    <location>
        <begin position="134"/>
        <end position="157"/>
    </location>
</feature>
<dbReference type="PROSITE" id="PS00216">
    <property type="entry name" value="SUGAR_TRANSPORT_1"/>
    <property type="match status" value="1"/>
</dbReference>
<organism evidence="10 11">
    <name type="scientific">Gemella haemolysans M341</name>
    <dbReference type="NCBI Taxonomy" id="562981"/>
    <lineage>
        <taxon>Bacteria</taxon>
        <taxon>Bacillati</taxon>
        <taxon>Bacillota</taxon>
        <taxon>Bacilli</taxon>
        <taxon>Bacillales</taxon>
        <taxon>Gemellaceae</taxon>
        <taxon>Gemella</taxon>
    </lineage>
</organism>
<dbReference type="GO" id="GO:1990961">
    <property type="term" value="P:xenobiotic detoxification by transmembrane export across the plasma membrane"/>
    <property type="evidence" value="ECO:0007669"/>
    <property type="project" value="InterPro"/>
</dbReference>
<dbReference type="PANTHER" id="PTHR23502:SF132">
    <property type="entry name" value="POLYAMINE TRANSPORTER 2-RELATED"/>
    <property type="match status" value="1"/>
</dbReference>
<dbReference type="Proteomes" id="UP000004773">
    <property type="component" value="Unassembled WGS sequence"/>
</dbReference>
<name>A0AA87AKV6_9BACL</name>
<feature type="domain" description="Major facilitator superfamily (MFS) profile" evidence="9">
    <location>
        <begin position="8"/>
        <end position="388"/>
    </location>
</feature>
<evidence type="ECO:0000259" key="9">
    <source>
        <dbReference type="PROSITE" id="PS50850"/>
    </source>
</evidence>
<evidence type="ECO:0000256" key="3">
    <source>
        <dbReference type="ARBA" id="ARBA00022448"/>
    </source>
</evidence>
<feature type="transmembrane region" description="Helical" evidence="8">
    <location>
        <begin position="45"/>
        <end position="65"/>
    </location>
</feature>
<feature type="transmembrane region" description="Helical" evidence="8">
    <location>
        <begin position="213"/>
        <end position="239"/>
    </location>
</feature>
<evidence type="ECO:0000256" key="2">
    <source>
        <dbReference type="ARBA" id="ARBA00006236"/>
    </source>
</evidence>
<dbReference type="GO" id="GO:0005886">
    <property type="term" value="C:plasma membrane"/>
    <property type="evidence" value="ECO:0007669"/>
    <property type="project" value="UniProtKB-SubCell"/>
</dbReference>
<evidence type="ECO:0000256" key="8">
    <source>
        <dbReference type="RuleBase" id="RU365088"/>
    </source>
</evidence>
<keyword evidence="4 8" id="KW-1003">Cell membrane</keyword>
<accession>A0AA87AKV6</accession>
<comment type="subcellular location">
    <subcellularLocation>
        <location evidence="1 8">Cell membrane</location>
        <topology evidence="1 8">Multi-pass membrane protein</topology>
    </subcellularLocation>
</comment>
<keyword evidence="7 8" id="KW-0472">Membrane</keyword>
<dbReference type="PANTHER" id="PTHR23502">
    <property type="entry name" value="MAJOR FACILITATOR SUPERFAMILY"/>
    <property type="match status" value="1"/>
</dbReference>
<sequence>MTLKRNSKLFLVLFLGTLSAFGPFVTDLYLPALPTMTSFFNASTSTIQLTLTGSMVGLAIGQLLIGPISDKYGRKNPLIISLVIYLISTLAIIIFPNVYAMITLRFIQGISSAGAVVISRAISTDLYQGRELAAFFALLMAVNGLAPILSPILGSLLLQLTDWRGIFVTLAVIGIILLAVSFKFHESLNSDKRLNLPITKTYYSIILVAKNKLFFALVIIQGFALAAMFAYIAASPFILQTHYNLTPLMYSLCFGLNGFAIVLGSKSAGSFKEKNSIKLGLSLMLAVSIYLAIVLTLTLPFLFIEARFFLLLLGLGFILPAGSAIAMSLERERAGSASAFFGFVPFFLGGVVSPLVGIGNIFHSSAIAIVICSVISFVTFKLIEKRIQN</sequence>
<dbReference type="Gene3D" id="1.20.1720.10">
    <property type="entry name" value="Multidrug resistance protein D"/>
    <property type="match status" value="1"/>
</dbReference>
<feature type="transmembrane region" description="Helical" evidence="8">
    <location>
        <begin position="245"/>
        <end position="265"/>
    </location>
</feature>
<proteinExistence type="inferred from homology"/>
<keyword evidence="5 8" id="KW-0812">Transmembrane</keyword>
<dbReference type="NCBIfam" id="TIGR00710">
    <property type="entry name" value="efflux_Bcr_CflA"/>
    <property type="match status" value="1"/>
</dbReference>
<keyword evidence="6 8" id="KW-1133">Transmembrane helix</keyword>
<gene>
    <name evidence="10" type="ORF">HMPREF0428_01886</name>
</gene>
<dbReference type="InterPro" id="IPR004812">
    <property type="entry name" value="Efflux_drug-R_Bcr/CmlA"/>
</dbReference>
<dbReference type="PROSITE" id="PS50850">
    <property type="entry name" value="MFS"/>
    <property type="match status" value="1"/>
</dbReference>
<comment type="similarity">
    <text evidence="2 8">Belongs to the major facilitator superfamily. Bcr/CmlA family.</text>
</comment>
<dbReference type="InterPro" id="IPR005829">
    <property type="entry name" value="Sugar_transporter_CS"/>
</dbReference>
<evidence type="ECO:0000256" key="7">
    <source>
        <dbReference type="ARBA" id="ARBA00023136"/>
    </source>
</evidence>
<dbReference type="InterPro" id="IPR020846">
    <property type="entry name" value="MFS_dom"/>
</dbReference>
<evidence type="ECO:0000256" key="1">
    <source>
        <dbReference type="ARBA" id="ARBA00004651"/>
    </source>
</evidence>
<dbReference type="CDD" id="cd17320">
    <property type="entry name" value="MFS_MdfA_MDR_like"/>
    <property type="match status" value="1"/>
</dbReference>
<evidence type="ECO:0000256" key="6">
    <source>
        <dbReference type="ARBA" id="ARBA00022989"/>
    </source>
</evidence>
<protein>
    <recommendedName>
        <fullName evidence="8">Bcr/CflA family efflux transporter</fullName>
    </recommendedName>
</protein>
<dbReference type="InterPro" id="IPR036259">
    <property type="entry name" value="MFS_trans_sf"/>
</dbReference>
<dbReference type="EMBL" id="ACRO01000047">
    <property type="protein sequence ID" value="EGF86084.1"/>
    <property type="molecule type" value="Genomic_DNA"/>
</dbReference>
<comment type="caution">
    <text evidence="10">The sequence shown here is derived from an EMBL/GenBank/DDBJ whole genome shotgun (WGS) entry which is preliminary data.</text>
</comment>
<dbReference type="InterPro" id="IPR011701">
    <property type="entry name" value="MFS"/>
</dbReference>
<feature type="transmembrane region" description="Helical" evidence="8">
    <location>
        <begin position="163"/>
        <end position="184"/>
    </location>
</feature>
<evidence type="ECO:0000256" key="5">
    <source>
        <dbReference type="ARBA" id="ARBA00022692"/>
    </source>
</evidence>
<dbReference type="AlphaFoldDB" id="A0AA87AKV6"/>
<feature type="transmembrane region" description="Helical" evidence="8">
    <location>
        <begin position="102"/>
        <end position="122"/>
    </location>
</feature>
<dbReference type="GO" id="GO:0042910">
    <property type="term" value="F:xenobiotic transmembrane transporter activity"/>
    <property type="evidence" value="ECO:0007669"/>
    <property type="project" value="InterPro"/>
</dbReference>
<evidence type="ECO:0000313" key="10">
    <source>
        <dbReference type="EMBL" id="EGF86084.1"/>
    </source>
</evidence>
<feature type="transmembrane region" description="Helical" evidence="8">
    <location>
        <begin position="365"/>
        <end position="383"/>
    </location>
</feature>
<evidence type="ECO:0000256" key="4">
    <source>
        <dbReference type="ARBA" id="ARBA00022475"/>
    </source>
</evidence>
<evidence type="ECO:0000313" key="11">
    <source>
        <dbReference type="Proteomes" id="UP000004773"/>
    </source>
</evidence>
<dbReference type="Pfam" id="PF07690">
    <property type="entry name" value="MFS_1"/>
    <property type="match status" value="1"/>
</dbReference>
<dbReference type="SUPFAM" id="SSF103473">
    <property type="entry name" value="MFS general substrate transporter"/>
    <property type="match status" value="1"/>
</dbReference>
<feature type="transmembrane region" description="Helical" evidence="8">
    <location>
        <begin position="339"/>
        <end position="359"/>
    </location>
</feature>
<reference evidence="10 11" key="1">
    <citation type="submission" date="2011-03" db="EMBL/GenBank/DDBJ databases">
        <title>The Genome Sequence of Gemella haemolysans M341.</title>
        <authorList>
            <consortium name="The Broad Institute Genome Sequencing Platform"/>
            <consortium name="The Broad Institute Genome Sequencing Center for Infectious Disease"/>
            <person name="Earl A."/>
            <person name="Ward D."/>
            <person name="Feldgarden M."/>
            <person name="Gevers D."/>
            <person name="Sibley C.D."/>
            <person name="Field T.R."/>
            <person name="Grinwis M."/>
            <person name="Eshaghurshan C.S."/>
            <person name="Surette M.G."/>
            <person name="Young S.K."/>
            <person name="Zeng Q."/>
            <person name="Gargeya S."/>
            <person name="Fitzgerald M."/>
            <person name="Haas B."/>
            <person name="Abouelleil A."/>
            <person name="Alvarado L."/>
            <person name="Arachchi H.M."/>
            <person name="Berlin A."/>
            <person name="Brown A."/>
            <person name="Chapman S.B."/>
            <person name="Chen Z."/>
            <person name="Dunbar C."/>
            <person name="Freedman E."/>
            <person name="Gearin G."/>
            <person name="Gellesch M."/>
            <person name="Goldberg J."/>
            <person name="Griggs A."/>
            <person name="Gujja S."/>
            <person name="Heilman E.R."/>
            <person name="Heiman D."/>
            <person name="Howarth C."/>
            <person name="Larson L."/>
            <person name="Lui A."/>
            <person name="MacDonald P.J.P."/>
            <person name="Mehta T."/>
            <person name="Montmayeur A."/>
            <person name="Murphy C."/>
            <person name="Neiman D."/>
            <person name="Pearson M."/>
            <person name="Priest M."/>
            <person name="Roberts A."/>
            <person name="Saif S."/>
            <person name="Shea T."/>
            <person name="Shenoy N."/>
            <person name="Sisk P."/>
            <person name="Stolte C."/>
            <person name="Sykes S."/>
            <person name="White J."/>
            <person name="Yandava C."/>
            <person name="Wortman J."/>
            <person name="Nusbaum C."/>
            <person name="Birren B."/>
        </authorList>
    </citation>
    <scope>NUCLEOTIDE SEQUENCE [LARGE SCALE GENOMIC DNA]</scope>
    <source>
        <strain evidence="10 11">M341</strain>
    </source>
</reference>
<feature type="transmembrane region" description="Helical" evidence="8">
    <location>
        <begin position="77"/>
        <end position="96"/>
    </location>
</feature>
<feature type="transmembrane region" description="Helical" evidence="8">
    <location>
        <begin position="277"/>
        <end position="302"/>
    </location>
</feature>
<keyword evidence="3 8" id="KW-0813">Transport</keyword>
<dbReference type="RefSeq" id="WP_003148074.1">
    <property type="nucleotide sequence ID" value="NZ_GL883586.1"/>
</dbReference>
<feature type="transmembrane region" description="Helical" evidence="8">
    <location>
        <begin position="308"/>
        <end position="327"/>
    </location>
</feature>
<comment type="caution">
    <text evidence="8">Lacks conserved residue(s) required for the propagation of feature annotation.</text>
</comment>